<evidence type="ECO:0000256" key="3">
    <source>
        <dbReference type="ARBA" id="ARBA00022801"/>
    </source>
</evidence>
<comment type="similarity">
    <text evidence="1 5 6">Belongs to the peptidase S8 family.</text>
</comment>
<protein>
    <submittedName>
        <fullName evidence="10">Secreted protein</fullName>
    </submittedName>
</protein>
<dbReference type="PANTHER" id="PTHR43806">
    <property type="entry name" value="PEPTIDASE S8"/>
    <property type="match status" value="1"/>
</dbReference>
<name>K0KNR6_WICCF</name>
<comment type="caution">
    <text evidence="10">The sequence shown here is derived from an EMBL/GenBank/DDBJ whole genome shotgun (WGS) entry which is preliminary data.</text>
</comment>
<feature type="signal peptide" evidence="8">
    <location>
        <begin position="1"/>
        <end position="17"/>
    </location>
</feature>
<dbReference type="InterPro" id="IPR034193">
    <property type="entry name" value="PCSK9_ProteinaseK-like"/>
</dbReference>
<keyword evidence="3 5" id="KW-0378">Hydrolase</keyword>
<feature type="domain" description="Peptidase S8/S53" evidence="9">
    <location>
        <begin position="155"/>
        <end position="369"/>
    </location>
</feature>
<dbReference type="InterPro" id="IPR000209">
    <property type="entry name" value="Peptidase_S8/S53_dom"/>
</dbReference>
<feature type="region of interest" description="Disordered" evidence="7">
    <location>
        <begin position="100"/>
        <end position="129"/>
    </location>
</feature>
<dbReference type="PANTHER" id="PTHR43806:SF13">
    <property type="entry name" value="SUBTILASE-TYPE PROTEINASE RRT12"/>
    <property type="match status" value="1"/>
</dbReference>
<dbReference type="GO" id="GO:0006508">
    <property type="term" value="P:proteolysis"/>
    <property type="evidence" value="ECO:0007669"/>
    <property type="project" value="UniProtKB-KW"/>
</dbReference>
<dbReference type="SUPFAM" id="SSF52743">
    <property type="entry name" value="Subtilisin-like"/>
    <property type="match status" value="1"/>
</dbReference>
<dbReference type="CDD" id="cd04077">
    <property type="entry name" value="Peptidases_S8_PCSK9_ProteinaseK_like"/>
    <property type="match status" value="1"/>
</dbReference>
<dbReference type="PROSITE" id="PS00137">
    <property type="entry name" value="SUBTILASE_HIS"/>
    <property type="match status" value="1"/>
</dbReference>
<dbReference type="PROSITE" id="PS00136">
    <property type="entry name" value="SUBTILASE_ASP"/>
    <property type="match status" value="1"/>
</dbReference>
<dbReference type="HOGENOM" id="CLU_011263_1_0_1"/>
<evidence type="ECO:0000256" key="5">
    <source>
        <dbReference type="PROSITE-ProRule" id="PRU01240"/>
    </source>
</evidence>
<dbReference type="InterPro" id="IPR023828">
    <property type="entry name" value="Peptidase_S8_Ser-AS"/>
</dbReference>
<organism evidence="10 11">
    <name type="scientific">Wickerhamomyces ciferrii (strain ATCC 14091 / BCRC 22168 / CBS 111 / JCM 3599 / NBRC 0793 / NRRL Y-1031 F-60-10)</name>
    <name type="common">Yeast</name>
    <name type="synonym">Pichia ciferrii</name>
    <dbReference type="NCBI Taxonomy" id="1206466"/>
    <lineage>
        <taxon>Eukaryota</taxon>
        <taxon>Fungi</taxon>
        <taxon>Dikarya</taxon>
        <taxon>Ascomycota</taxon>
        <taxon>Saccharomycotina</taxon>
        <taxon>Saccharomycetes</taxon>
        <taxon>Phaffomycetales</taxon>
        <taxon>Wickerhamomycetaceae</taxon>
        <taxon>Wickerhamomyces</taxon>
    </lineage>
</organism>
<keyword evidence="4 5" id="KW-0720">Serine protease</keyword>
<dbReference type="PRINTS" id="PR00723">
    <property type="entry name" value="SUBTILISIN"/>
</dbReference>
<feature type="active site" description="Charge relay system" evidence="5">
    <location>
        <position position="164"/>
    </location>
</feature>
<gene>
    <name evidence="10" type="ORF">BN7_2297</name>
</gene>
<dbReference type="InParanoid" id="K0KNR6"/>
<dbReference type="eggNOG" id="KOG1153">
    <property type="taxonomic scope" value="Eukaryota"/>
</dbReference>
<dbReference type="GO" id="GO:0004252">
    <property type="term" value="F:serine-type endopeptidase activity"/>
    <property type="evidence" value="ECO:0007669"/>
    <property type="project" value="UniProtKB-UniRule"/>
</dbReference>
<dbReference type="FunFam" id="3.40.50.200:FF:000007">
    <property type="entry name" value="Subtilisin-like serine protease"/>
    <property type="match status" value="1"/>
</dbReference>
<feature type="active site" description="Charge relay system" evidence="5">
    <location>
        <position position="196"/>
    </location>
</feature>
<evidence type="ECO:0000313" key="10">
    <source>
        <dbReference type="EMBL" id="CCH42753.1"/>
    </source>
</evidence>
<dbReference type="Proteomes" id="UP000009328">
    <property type="component" value="Unassembled WGS sequence"/>
</dbReference>
<reference evidence="10 11" key="1">
    <citation type="journal article" date="2012" name="Eukaryot. Cell">
        <title>Draft genome sequence of Wickerhamomyces ciferrii NRRL Y-1031 F-60-10.</title>
        <authorList>
            <person name="Schneider J."/>
            <person name="Andrea H."/>
            <person name="Blom J."/>
            <person name="Jaenicke S."/>
            <person name="Ruckert C."/>
            <person name="Schorsch C."/>
            <person name="Szczepanowski R."/>
            <person name="Farwick M."/>
            <person name="Goesmann A."/>
            <person name="Puhler A."/>
            <person name="Schaffer S."/>
            <person name="Tauch A."/>
            <person name="Kohler T."/>
            <person name="Brinkrolf K."/>
        </authorList>
    </citation>
    <scope>NUCLEOTIDE SEQUENCE [LARGE SCALE GENOMIC DNA]</scope>
    <source>
        <strain evidence="11">ATCC 14091 / BCRC 22168 / CBS 111 / JCM 3599 / NBRC 0793 / NRRL Y-1031 F-60-10</strain>
    </source>
</reference>
<dbReference type="InterPro" id="IPR015500">
    <property type="entry name" value="Peptidase_S8_subtilisin-rel"/>
</dbReference>
<dbReference type="AlphaFoldDB" id="K0KNR6"/>
<dbReference type="InterPro" id="IPR023827">
    <property type="entry name" value="Peptidase_S8_Asp-AS"/>
</dbReference>
<evidence type="ECO:0000256" key="2">
    <source>
        <dbReference type="ARBA" id="ARBA00022670"/>
    </source>
</evidence>
<evidence type="ECO:0000256" key="1">
    <source>
        <dbReference type="ARBA" id="ARBA00011073"/>
    </source>
</evidence>
<evidence type="ECO:0000256" key="6">
    <source>
        <dbReference type="RuleBase" id="RU003355"/>
    </source>
</evidence>
<dbReference type="PROSITE" id="PS00138">
    <property type="entry name" value="SUBTILASE_SER"/>
    <property type="match status" value="1"/>
</dbReference>
<keyword evidence="11" id="KW-1185">Reference proteome</keyword>
<dbReference type="Gene3D" id="3.40.50.200">
    <property type="entry name" value="Peptidase S8/S53 domain"/>
    <property type="match status" value="1"/>
</dbReference>
<keyword evidence="8" id="KW-0732">Signal</keyword>
<dbReference type="FunCoup" id="K0KNR6">
    <property type="interactions" value="23"/>
</dbReference>
<evidence type="ECO:0000256" key="4">
    <source>
        <dbReference type="ARBA" id="ARBA00022825"/>
    </source>
</evidence>
<dbReference type="InterPro" id="IPR022398">
    <property type="entry name" value="Peptidase_S8_His-AS"/>
</dbReference>
<dbReference type="InterPro" id="IPR036852">
    <property type="entry name" value="Peptidase_S8/S53_dom_sf"/>
</dbReference>
<dbReference type="Pfam" id="PF00082">
    <property type="entry name" value="Peptidase_S8"/>
    <property type="match status" value="1"/>
</dbReference>
<feature type="active site" description="Charge relay system" evidence="5">
    <location>
        <position position="352"/>
    </location>
</feature>
<dbReference type="InterPro" id="IPR050131">
    <property type="entry name" value="Peptidase_S8_subtilisin-like"/>
</dbReference>
<dbReference type="PROSITE" id="PS51892">
    <property type="entry name" value="SUBTILASE"/>
    <property type="match status" value="1"/>
</dbReference>
<proteinExistence type="inferred from homology"/>
<feature type="chain" id="PRO_5003834428" evidence="8">
    <location>
        <begin position="18"/>
        <end position="468"/>
    </location>
</feature>
<evidence type="ECO:0000313" key="11">
    <source>
        <dbReference type="Proteomes" id="UP000009328"/>
    </source>
</evidence>
<evidence type="ECO:0000256" key="8">
    <source>
        <dbReference type="SAM" id="SignalP"/>
    </source>
</evidence>
<dbReference type="STRING" id="1206466.K0KNR6"/>
<dbReference type="EMBL" id="CAIF01000051">
    <property type="protein sequence ID" value="CCH42753.1"/>
    <property type="molecule type" value="Genomic_DNA"/>
</dbReference>
<evidence type="ECO:0000259" key="9">
    <source>
        <dbReference type="Pfam" id="PF00082"/>
    </source>
</evidence>
<sequence>MWLKTTTILLLIQSILAASPFVVQLKDTTTFTEFLENSLIASLGIKASDTSSTIEIGNFKAYVADFEDNLVTQLLESPLINDVFPNAKFNIFDTTTLSQAVASPSSEPKDDDDSDTEEDGVQVQNNAPRHLARLSSRDGLFLQKEPFKYTYDTTGEGVVAYVIDTGIAIEHPELEGRAKRGANFVSNESDGDNAGHGTHVSGLIGSKTYGVAKDVTLVEVKVLDKDGSGSLDTILRGIEWAFKDQKKNGSKAVANLSLGSYFSGPINDAVNEAVKGGLAVVVAAGNSNQDAQLFSPASAELVVTVGALDDRTDTIATFSNYGSKVDVFASGVDVDSLNINDFKNPVKFSGTSMASPIVAGLAATLLEKGVLPGDLQEKIITLSTKGAISNGTLKSIKYRNTPNRVAFNGVNKNAASGAGSTVTQPSNKDQDQTLNKYINTLESLKPTDQFTKDLVQRSAKNRGVDLSF</sequence>
<evidence type="ECO:0000256" key="7">
    <source>
        <dbReference type="SAM" id="MobiDB-lite"/>
    </source>
</evidence>
<feature type="compositionally biased region" description="Acidic residues" evidence="7">
    <location>
        <begin position="109"/>
        <end position="120"/>
    </location>
</feature>
<keyword evidence="2 5" id="KW-0645">Protease</keyword>
<accession>K0KNR6</accession>